<dbReference type="Proteomes" id="UP001224890">
    <property type="component" value="Unassembled WGS sequence"/>
</dbReference>
<gene>
    <name evidence="1" type="ORF">BDP55DRAFT_556997</name>
</gene>
<dbReference type="InterPro" id="IPR036396">
    <property type="entry name" value="Cyt_P450_sf"/>
</dbReference>
<name>A0AAJ0AFV0_9PEZI</name>
<accession>A0AAJ0AFV0</accession>
<organism evidence="1 2">
    <name type="scientific">Colletotrichum godetiae</name>
    <dbReference type="NCBI Taxonomy" id="1209918"/>
    <lineage>
        <taxon>Eukaryota</taxon>
        <taxon>Fungi</taxon>
        <taxon>Dikarya</taxon>
        <taxon>Ascomycota</taxon>
        <taxon>Pezizomycotina</taxon>
        <taxon>Sordariomycetes</taxon>
        <taxon>Hypocreomycetidae</taxon>
        <taxon>Glomerellales</taxon>
        <taxon>Glomerellaceae</taxon>
        <taxon>Colletotrichum</taxon>
        <taxon>Colletotrichum acutatum species complex</taxon>
    </lineage>
</organism>
<dbReference type="GO" id="GO:0020037">
    <property type="term" value="F:heme binding"/>
    <property type="evidence" value="ECO:0007669"/>
    <property type="project" value="InterPro"/>
</dbReference>
<dbReference type="AlphaFoldDB" id="A0AAJ0AFV0"/>
<proteinExistence type="predicted"/>
<dbReference type="GO" id="GO:0005506">
    <property type="term" value="F:iron ion binding"/>
    <property type="evidence" value="ECO:0007669"/>
    <property type="project" value="InterPro"/>
</dbReference>
<reference evidence="1" key="1">
    <citation type="submission" date="2021-06" db="EMBL/GenBank/DDBJ databases">
        <title>Comparative genomics, transcriptomics and evolutionary studies reveal genomic signatures of adaptation to plant cell wall in hemibiotrophic fungi.</title>
        <authorList>
            <consortium name="DOE Joint Genome Institute"/>
            <person name="Baroncelli R."/>
            <person name="Diaz J.F."/>
            <person name="Benocci T."/>
            <person name="Peng M."/>
            <person name="Battaglia E."/>
            <person name="Haridas S."/>
            <person name="Andreopoulos W."/>
            <person name="Labutti K."/>
            <person name="Pangilinan J."/>
            <person name="Floch G.L."/>
            <person name="Makela M.R."/>
            <person name="Henrissat B."/>
            <person name="Grigoriev I.V."/>
            <person name="Crouch J.A."/>
            <person name="De Vries R.P."/>
            <person name="Sukno S.A."/>
            <person name="Thon M.R."/>
        </authorList>
    </citation>
    <scope>NUCLEOTIDE SEQUENCE</scope>
    <source>
        <strain evidence="1">CBS 193.32</strain>
    </source>
</reference>
<dbReference type="GO" id="GO:0016705">
    <property type="term" value="F:oxidoreductase activity, acting on paired donors, with incorporation or reduction of molecular oxygen"/>
    <property type="evidence" value="ECO:0007669"/>
    <property type="project" value="InterPro"/>
</dbReference>
<dbReference type="GO" id="GO:0004497">
    <property type="term" value="F:monooxygenase activity"/>
    <property type="evidence" value="ECO:0007669"/>
    <property type="project" value="InterPro"/>
</dbReference>
<dbReference type="Gene3D" id="1.10.630.10">
    <property type="entry name" value="Cytochrome P450"/>
    <property type="match status" value="1"/>
</dbReference>
<evidence type="ECO:0000313" key="1">
    <source>
        <dbReference type="EMBL" id="KAK1673125.1"/>
    </source>
</evidence>
<keyword evidence="2" id="KW-1185">Reference proteome</keyword>
<feature type="non-terminal residue" evidence="1">
    <location>
        <position position="1"/>
    </location>
</feature>
<dbReference type="GeneID" id="85454174"/>
<sequence length="151" mass="17138">PFTKVSEPCWASLSRVWLAYHSYTGDLHVMTMRLHEVQGKVVHIASSEVSISDLTSIKTIYSPGSKSRQSDFYSVWQGRRKSDLLPERDDRVHSAQRRLVSRPYAMTSLKELEPYVDSAIQVLLEKLDDMLGRTVGLGNWVQLYAFGAFAS</sequence>
<dbReference type="SUPFAM" id="SSF48264">
    <property type="entry name" value="Cytochrome P450"/>
    <property type="match status" value="1"/>
</dbReference>
<comment type="caution">
    <text evidence="1">The sequence shown here is derived from an EMBL/GenBank/DDBJ whole genome shotgun (WGS) entry which is preliminary data.</text>
</comment>
<protein>
    <recommendedName>
        <fullName evidence="3">Cytochrome P450</fullName>
    </recommendedName>
</protein>
<evidence type="ECO:0000313" key="2">
    <source>
        <dbReference type="Proteomes" id="UP001224890"/>
    </source>
</evidence>
<evidence type="ECO:0008006" key="3">
    <source>
        <dbReference type="Google" id="ProtNLM"/>
    </source>
</evidence>
<dbReference type="EMBL" id="JAHMHR010000033">
    <property type="protein sequence ID" value="KAK1673125.1"/>
    <property type="molecule type" value="Genomic_DNA"/>
</dbReference>
<dbReference type="RefSeq" id="XP_060427128.1">
    <property type="nucleotide sequence ID" value="XM_060569648.1"/>
</dbReference>